<comment type="subcellular location">
    <subcellularLocation>
        <location evidence="1 7">Cell membrane</location>
        <topology evidence="1 7">Multi-pass membrane protein</topology>
    </subcellularLocation>
</comment>
<keyword evidence="4 7" id="KW-0812">Transmembrane</keyword>
<sequence length="316" mass="34908">MTTATPEVLHPERLQPEPSDVPSRSAGSKKRLRLRYALIYLILVPGSIVFVAPFAWLVSASFQHTGDIFEYPINWIPENPTLDGYVEFFTTTPAFRWFANSAFVATTITALQLFLNSMCAFAFAKLKFPGRDAIFLVILATMMIPGQMLLIPNYVILQHIPFAGGNDLFGNGGHGLLDSYAGLIVPGVVSAFGIFLLRQFMHSIPDELLDAARIDGASEFRVYWQVVLPLCKPVLAATAIFTFMAAWEDFLWPLIIISDPAKFTAPLGLAMFVMRNQTDWGMLLAGSVIATLPLLIVFIIFQRQFVQGVALSGIKG</sequence>
<proteinExistence type="inferred from homology"/>
<evidence type="ECO:0000313" key="10">
    <source>
        <dbReference type="EMBL" id="MFC0680978.1"/>
    </source>
</evidence>
<feature type="transmembrane region" description="Helical" evidence="7">
    <location>
        <begin position="222"/>
        <end position="244"/>
    </location>
</feature>
<keyword evidence="3" id="KW-1003">Cell membrane</keyword>
<dbReference type="InterPro" id="IPR000515">
    <property type="entry name" value="MetI-like"/>
</dbReference>
<dbReference type="Gene3D" id="1.10.3720.10">
    <property type="entry name" value="MetI-like"/>
    <property type="match status" value="1"/>
</dbReference>
<evidence type="ECO:0000256" key="8">
    <source>
        <dbReference type="SAM" id="MobiDB-lite"/>
    </source>
</evidence>
<dbReference type="CDD" id="cd06261">
    <property type="entry name" value="TM_PBP2"/>
    <property type="match status" value="1"/>
</dbReference>
<feature type="region of interest" description="Disordered" evidence="8">
    <location>
        <begin position="1"/>
        <end position="26"/>
    </location>
</feature>
<keyword evidence="11" id="KW-1185">Reference proteome</keyword>
<feature type="transmembrane region" description="Helical" evidence="7">
    <location>
        <begin position="250"/>
        <end position="273"/>
    </location>
</feature>
<dbReference type="PANTHER" id="PTHR43744">
    <property type="entry name" value="ABC TRANSPORTER PERMEASE PROTEIN MG189-RELATED-RELATED"/>
    <property type="match status" value="1"/>
</dbReference>
<dbReference type="InterPro" id="IPR035906">
    <property type="entry name" value="MetI-like_sf"/>
</dbReference>
<evidence type="ECO:0000256" key="6">
    <source>
        <dbReference type="ARBA" id="ARBA00023136"/>
    </source>
</evidence>
<dbReference type="PROSITE" id="PS50928">
    <property type="entry name" value="ABC_TM1"/>
    <property type="match status" value="1"/>
</dbReference>
<dbReference type="SUPFAM" id="SSF161098">
    <property type="entry name" value="MetI-like"/>
    <property type="match status" value="1"/>
</dbReference>
<evidence type="ECO:0000256" key="5">
    <source>
        <dbReference type="ARBA" id="ARBA00022989"/>
    </source>
</evidence>
<dbReference type="Pfam" id="PF00528">
    <property type="entry name" value="BPD_transp_1"/>
    <property type="match status" value="1"/>
</dbReference>
<feature type="transmembrane region" description="Helical" evidence="7">
    <location>
        <begin position="180"/>
        <end position="201"/>
    </location>
</feature>
<evidence type="ECO:0000256" key="3">
    <source>
        <dbReference type="ARBA" id="ARBA00022475"/>
    </source>
</evidence>
<reference evidence="10 11" key="1">
    <citation type="submission" date="2024-09" db="EMBL/GenBank/DDBJ databases">
        <authorList>
            <person name="Sun Q."/>
            <person name="Mori K."/>
        </authorList>
    </citation>
    <scope>NUCLEOTIDE SEQUENCE [LARGE SCALE GENOMIC DNA]</scope>
    <source>
        <strain evidence="10 11">KCTC 23076</strain>
    </source>
</reference>
<organism evidence="10 11">
    <name type="scientific">Lysobacter korlensis</name>
    <dbReference type="NCBI Taxonomy" id="553636"/>
    <lineage>
        <taxon>Bacteria</taxon>
        <taxon>Pseudomonadati</taxon>
        <taxon>Pseudomonadota</taxon>
        <taxon>Gammaproteobacteria</taxon>
        <taxon>Lysobacterales</taxon>
        <taxon>Lysobacteraceae</taxon>
        <taxon>Lysobacter</taxon>
    </lineage>
</organism>
<gene>
    <name evidence="10" type="ORF">ACFFGH_24375</name>
</gene>
<feature type="transmembrane region" description="Helical" evidence="7">
    <location>
        <begin position="280"/>
        <end position="301"/>
    </location>
</feature>
<feature type="domain" description="ABC transmembrane type-1" evidence="9">
    <location>
        <begin position="98"/>
        <end position="301"/>
    </location>
</feature>
<evidence type="ECO:0000256" key="2">
    <source>
        <dbReference type="ARBA" id="ARBA00022448"/>
    </source>
</evidence>
<keyword evidence="6 7" id="KW-0472">Membrane</keyword>
<feature type="transmembrane region" description="Helical" evidence="7">
    <location>
        <begin position="37"/>
        <end position="58"/>
    </location>
</feature>
<evidence type="ECO:0000259" key="9">
    <source>
        <dbReference type="PROSITE" id="PS50928"/>
    </source>
</evidence>
<keyword evidence="5 7" id="KW-1133">Transmembrane helix</keyword>
<feature type="transmembrane region" description="Helical" evidence="7">
    <location>
        <begin position="97"/>
        <end position="123"/>
    </location>
</feature>
<dbReference type="RefSeq" id="WP_386673176.1">
    <property type="nucleotide sequence ID" value="NZ_JBHLTG010000006.1"/>
</dbReference>
<evidence type="ECO:0000313" key="11">
    <source>
        <dbReference type="Proteomes" id="UP001589896"/>
    </source>
</evidence>
<dbReference type="EMBL" id="JBHLTG010000006">
    <property type="protein sequence ID" value="MFC0680978.1"/>
    <property type="molecule type" value="Genomic_DNA"/>
</dbReference>
<keyword evidence="2 7" id="KW-0813">Transport</keyword>
<evidence type="ECO:0000256" key="1">
    <source>
        <dbReference type="ARBA" id="ARBA00004651"/>
    </source>
</evidence>
<dbReference type="PANTHER" id="PTHR43744:SF12">
    <property type="entry name" value="ABC TRANSPORTER PERMEASE PROTEIN MG189-RELATED"/>
    <property type="match status" value="1"/>
</dbReference>
<feature type="transmembrane region" description="Helical" evidence="7">
    <location>
        <begin position="135"/>
        <end position="160"/>
    </location>
</feature>
<evidence type="ECO:0000256" key="4">
    <source>
        <dbReference type="ARBA" id="ARBA00022692"/>
    </source>
</evidence>
<dbReference type="Proteomes" id="UP001589896">
    <property type="component" value="Unassembled WGS sequence"/>
</dbReference>
<accession>A0ABV6RYJ8</accession>
<protein>
    <submittedName>
        <fullName evidence="10">Carbohydrate ABC transporter permease</fullName>
    </submittedName>
</protein>
<name>A0ABV6RYJ8_9GAMM</name>
<comment type="caution">
    <text evidence="10">The sequence shown here is derived from an EMBL/GenBank/DDBJ whole genome shotgun (WGS) entry which is preliminary data.</text>
</comment>
<evidence type="ECO:0000256" key="7">
    <source>
        <dbReference type="RuleBase" id="RU363032"/>
    </source>
</evidence>
<comment type="similarity">
    <text evidence="7">Belongs to the binding-protein-dependent transport system permease family.</text>
</comment>